<protein>
    <recommendedName>
        <fullName evidence="5">Secreted protein</fullName>
    </recommendedName>
</protein>
<feature type="chain" id="PRO_5045816865" description="Secreted protein" evidence="2">
    <location>
        <begin position="27"/>
        <end position="79"/>
    </location>
</feature>
<name>A0ABY0CV36_9DELT</name>
<dbReference type="PROSITE" id="PS51257">
    <property type="entry name" value="PROKAR_LIPOPROTEIN"/>
    <property type="match status" value="1"/>
</dbReference>
<gene>
    <name evidence="3" type="ORF">EA187_07110</name>
</gene>
<keyword evidence="2" id="KW-0732">Signal</keyword>
<evidence type="ECO:0000313" key="4">
    <source>
        <dbReference type="Proteomes" id="UP000282926"/>
    </source>
</evidence>
<reference evidence="3 4" key="1">
    <citation type="submission" date="2019-01" db="EMBL/GenBank/DDBJ databases">
        <title>Lujinxingia litoralis gen. nov., sp. nov. and Lujinxingia sediminis gen. nov., sp. nov., new members in the order Bradymonadales, isolated from coastal sediment.</title>
        <authorList>
            <person name="Li C.-M."/>
        </authorList>
    </citation>
    <scope>NUCLEOTIDE SEQUENCE [LARGE SCALE GENOMIC DNA]</scope>
    <source>
        <strain evidence="3 4">SEH01</strain>
    </source>
</reference>
<comment type="caution">
    <text evidence="3">The sequence shown here is derived from an EMBL/GenBank/DDBJ whole genome shotgun (WGS) entry which is preliminary data.</text>
</comment>
<evidence type="ECO:0000313" key="3">
    <source>
        <dbReference type="EMBL" id="RVU46896.1"/>
    </source>
</evidence>
<dbReference type="Proteomes" id="UP000282926">
    <property type="component" value="Unassembled WGS sequence"/>
</dbReference>
<organism evidence="3 4">
    <name type="scientific">Lujinxingia sediminis</name>
    <dbReference type="NCBI Taxonomy" id="2480984"/>
    <lineage>
        <taxon>Bacteria</taxon>
        <taxon>Deltaproteobacteria</taxon>
        <taxon>Bradymonadales</taxon>
        <taxon>Lujinxingiaceae</taxon>
        <taxon>Lujinxingia</taxon>
    </lineage>
</organism>
<evidence type="ECO:0008006" key="5">
    <source>
        <dbReference type="Google" id="ProtNLM"/>
    </source>
</evidence>
<sequence>MYRSPYPSLAMLLPLAMLFMSPTLGACATASTTGAQAEKQAEEPTRKRRRFYDPWGQPFEENTPDDSPPQIEYEEPDEL</sequence>
<accession>A0ABY0CV36</accession>
<feature type="signal peptide" evidence="2">
    <location>
        <begin position="1"/>
        <end position="26"/>
    </location>
</feature>
<proteinExistence type="predicted"/>
<feature type="region of interest" description="Disordered" evidence="1">
    <location>
        <begin position="30"/>
        <end position="79"/>
    </location>
</feature>
<evidence type="ECO:0000256" key="1">
    <source>
        <dbReference type="SAM" id="MobiDB-lite"/>
    </source>
</evidence>
<evidence type="ECO:0000256" key="2">
    <source>
        <dbReference type="SAM" id="SignalP"/>
    </source>
</evidence>
<keyword evidence="4" id="KW-1185">Reference proteome</keyword>
<dbReference type="EMBL" id="SADD01000002">
    <property type="protein sequence ID" value="RVU46896.1"/>
    <property type="molecule type" value="Genomic_DNA"/>
</dbReference>